<dbReference type="Proteomes" id="UP001176468">
    <property type="component" value="Unassembled WGS sequence"/>
</dbReference>
<feature type="compositionally biased region" description="Basic and acidic residues" evidence="1">
    <location>
        <begin position="182"/>
        <end position="221"/>
    </location>
</feature>
<feature type="compositionally biased region" description="Low complexity" evidence="1">
    <location>
        <begin position="134"/>
        <end position="149"/>
    </location>
</feature>
<keyword evidence="4" id="KW-1185">Reference proteome</keyword>
<sequence>MINNRQAGRRRGRGGQQQRSQGGNPGRGQDNGNRIDNRARGNAAQLLEKYKTLARDAQMQGDRVNTEYYLQFADHYFRVLAETRSRFEENRPQPRGANTFEDDEQEFDDDGEPVARADQQPRQQGNGQNGGQQDGQQRNGQNGNGNYANGNGGGNGQYDDERPRNRQDGNRQDGNGGGNENGRNRDRGDRNDRYAEDRGNRGNRQDRYEQEDRAPEGREEAPAPAPVVEAAAEAPAEPRRRGRPRRSEQPVETNDAPTFDAGLLPPSLTLSATQSDAGEGDEVKPKPRRRRAAPETTPA</sequence>
<dbReference type="InterPro" id="IPR025430">
    <property type="entry name" value="DUF4167"/>
</dbReference>
<feature type="region of interest" description="Disordered" evidence="1">
    <location>
        <begin position="1"/>
        <end position="37"/>
    </location>
</feature>
<protein>
    <submittedName>
        <fullName evidence="3">DUF4167 domain-containing protein</fullName>
    </submittedName>
</protein>
<feature type="compositionally biased region" description="Low complexity" evidence="1">
    <location>
        <begin position="226"/>
        <end position="235"/>
    </location>
</feature>
<dbReference type="Pfam" id="PF13763">
    <property type="entry name" value="DUF4167"/>
    <property type="match status" value="1"/>
</dbReference>
<comment type="caution">
    <text evidence="3">The sequence shown here is derived from an EMBL/GenBank/DDBJ whole genome shotgun (WGS) entry which is preliminary data.</text>
</comment>
<feature type="region of interest" description="Disordered" evidence="1">
    <location>
        <begin position="86"/>
        <end position="299"/>
    </location>
</feature>
<feature type="compositionally biased region" description="Acidic residues" evidence="1">
    <location>
        <begin position="100"/>
        <end position="112"/>
    </location>
</feature>
<evidence type="ECO:0000259" key="2">
    <source>
        <dbReference type="Pfam" id="PF13763"/>
    </source>
</evidence>
<dbReference type="EMBL" id="JAUQSZ010000012">
    <property type="protein sequence ID" value="MDO7843931.1"/>
    <property type="molecule type" value="Genomic_DNA"/>
</dbReference>
<name>A0ABT9A280_9SPHN</name>
<organism evidence="3 4">
    <name type="scientific">Sphingomonas immobilis</name>
    <dbReference type="NCBI Taxonomy" id="3063997"/>
    <lineage>
        <taxon>Bacteria</taxon>
        <taxon>Pseudomonadati</taxon>
        <taxon>Pseudomonadota</taxon>
        <taxon>Alphaproteobacteria</taxon>
        <taxon>Sphingomonadales</taxon>
        <taxon>Sphingomonadaceae</taxon>
        <taxon>Sphingomonas</taxon>
    </lineage>
</organism>
<reference evidence="3" key="1">
    <citation type="submission" date="2023-07" db="EMBL/GenBank/DDBJ databases">
        <authorList>
            <person name="Kim M.K."/>
        </authorList>
    </citation>
    <scope>NUCLEOTIDE SEQUENCE</scope>
    <source>
        <strain evidence="3">CA1-15</strain>
    </source>
</reference>
<feature type="compositionally biased region" description="Basic and acidic residues" evidence="1">
    <location>
        <begin position="159"/>
        <end position="171"/>
    </location>
</feature>
<evidence type="ECO:0000313" key="4">
    <source>
        <dbReference type="Proteomes" id="UP001176468"/>
    </source>
</evidence>
<gene>
    <name evidence="3" type="ORF">Q5H94_16505</name>
</gene>
<feature type="domain" description="DUF4167" evidence="2">
    <location>
        <begin position="9"/>
        <end position="85"/>
    </location>
</feature>
<proteinExistence type="predicted"/>
<evidence type="ECO:0000256" key="1">
    <source>
        <dbReference type="SAM" id="MobiDB-lite"/>
    </source>
</evidence>
<accession>A0ABT9A280</accession>
<evidence type="ECO:0000313" key="3">
    <source>
        <dbReference type="EMBL" id="MDO7843931.1"/>
    </source>
</evidence>